<dbReference type="EMBL" id="JBJUIK010000006">
    <property type="protein sequence ID" value="KAL3525187.1"/>
    <property type="molecule type" value="Genomic_DNA"/>
</dbReference>
<dbReference type="InterPro" id="IPR050942">
    <property type="entry name" value="F-box_BR-signaling"/>
</dbReference>
<gene>
    <name evidence="2" type="ORF">ACH5RR_013559</name>
</gene>
<protein>
    <recommendedName>
        <fullName evidence="1">KIB1-4 beta-propeller domain-containing protein</fullName>
    </recommendedName>
</protein>
<feature type="domain" description="KIB1-4 beta-propeller" evidence="1">
    <location>
        <begin position="2"/>
        <end position="159"/>
    </location>
</feature>
<dbReference type="Proteomes" id="UP001630127">
    <property type="component" value="Unassembled WGS sequence"/>
</dbReference>
<sequence>RRLYASYFGGRVLIFKFDGSFVGGAKLVTEVAAPPPPHGPPSFKYLVESSESSLLMVLRNSACVSIRNDSGAGVNKYYTKGFAVYRLHLDSSNDACCRWSKADNIGDDILFLGWNSSFSLPSTQFPSCDCEGNSIYFTDNLTDFHDAKNGSGSDIGVFNLNRGIVEPLPGYNPPVWITH</sequence>
<dbReference type="PANTHER" id="PTHR44259">
    <property type="entry name" value="OS07G0183000 PROTEIN-RELATED"/>
    <property type="match status" value="1"/>
</dbReference>
<reference evidence="2 3" key="1">
    <citation type="submission" date="2024-11" db="EMBL/GenBank/DDBJ databases">
        <title>A near-complete genome assembly of Cinchona calisaya.</title>
        <authorList>
            <person name="Lian D.C."/>
            <person name="Zhao X.W."/>
            <person name="Wei L."/>
        </authorList>
    </citation>
    <scope>NUCLEOTIDE SEQUENCE [LARGE SCALE GENOMIC DNA]</scope>
    <source>
        <tissue evidence="2">Nenye</tissue>
    </source>
</reference>
<keyword evidence="3" id="KW-1185">Reference proteome</keyword>
<name>A0ABD3A315_9GENT</name>
<evidence type="ECO:0000313" key="2">
    <source>
        <dbReference type="EMBL" id="KAL3525187.1"/>
    </source>
</evidence>
<dbReference type="InterPro" id="IPR005174">
    <property type="entry name" value="KIB1-4_b-propeller"/>
</dbReference>
<dbReference type="Pfam" id="PF03478">
    <property type="entry name" value="Beta-prop_KIB1-4"/>
    <property type="match status" value="1"/>
</dbReference>
<organism evidence="2 3">
    <name type="scientific">Cinchona calisaya</name>
    <dbReference type="NCBI Taxonomy" id="153742"/>
    <lineage>
        <taxon>Eukaryota</taxon>
        <taxon>Viridiplantae</taxon>
        <taxon>Streptophyta</taxon>
        <taxon>Embryophyta</taxon>
        <taxon>Tracheophyta</taxon>
        <taxon>Spermatophyta</taxon>
        <taxon>Magnoliopsida</taxon>
        <taxon>eudicotyledons</taxon>
        <taxon>Gunneridae</taxon>
        <taxon>Pentapetalae</taxon>
        <taxon>asterids</taxon>
        <taxon>lamiids</taxon>
        <taxon>Gentianales</taxon>
        <taxon>Rubiaceae</taxon>
        <taxon>Cinchonoideae</taxon>
        <taxon>Cinchoneae</taxon>
        <taxon>Cinchona</taxon>
    </lineage>
</organism>
<evidence type="ECO:0000313" key="3">
    <source>
        <dbReference type="Proteomes" id="UP001630127"/>
    </source>
</evidence>
<comment type="caution">
    <text evidence="2">The sequence shown here is derived from an EMBL/GenBank/DDBJ whole genome shotgun (WGS) entry which is preliminary data.</text>
</comment>
<proteinExistence type="predicted"/>
<feature type="non-terminal residue" evidence="2">
    <location>
        <position position="1"/>
    </location>
</feature>
<evidence type="ECO:0000259" key="1">
    <source>
        <dbReference type="Pfam" id="PF03478"/>
    </source>
</evidence>
<dbReference type="PANTHER" id="PTHR44259:SF114">
    <property type="entry name" value="OS06G0707300 PROTEIN"/>
    <property type="match status" value="1"/>
</dbReference>
<dbReference type="AlphaFoldDB" id="A0ABD3A315"/>
<accession>A0ABD3A315</accession>